<evidence type="ECO:0000313" key="2">
    <source>
        <dbReference type="Proteomes" id="UP000054783"/>
    </source>
</evidence>
<protein>
    <submittedName>
        <fullName evidence="1">Uncharacterized protein</fullName>
    </submittedName>
</protein>
<name>A0A0V0ZB86_9BILA</name>
<dbReference type="EMBL" id="JYDQ01000258">
    <property type="protein sequence ID" value="KRY09760.1"/>
    <property type="molecule type" value="Genomic_DNA"/>
</dbReference>
<gene>
    <name evidence="1" type="ORF">T12_11112</name>
</gene>
<dbReference type="AlphaFoldDB" id="A0A0V0ZB86"/>
<comment type="caution">
    <text evidence="1">The sequence shown here is derived from an EMBL/GenBank/DDBJ whole genome shotgun (WGS) entry which is preliminary data.</text>
</comment>
<dbReference type="OrthoDB" id="10516020at2759"/>
<organism evidence="1 2">
    <name type="scientific">Trichinella patagoniensis</name>
    <dbReference type="NCBI Taxonomy" id="990121"/>
    <lineage>
        <taxon>Eukaryota</taxon>
        <taxon>Metazoa</taxon>
        <taxon>Ecdysozoa</taxon>
        <taxon>Nematoda</taxon>
        <taxon>Enoplea</taxon>
        <taxon>Dorylaimia</taxon>
        <taxon>Trichinellida</taxon>
        <taxon>Trichinellidae</taxon>
        <taxon>Trichinella</taxon>
    </lineage>
</organism>
<sequence>MVKTLLLAKPTENYIGNSLLNDLSNNEMGSSYVPLQEVRRSWFEYRIEIKKKPYQHISQEQPVSHRRMAIFDCMPVKVTVAIELKSNKKGVTLIICTLAEEWLCGVGFRSAVMTTRGSHPCRQLSSRASFTILPSPGQLLVMNSRTVVSSGNIRPIKSNFWTDFIYFFFRTTLCSGKKLACAWSTKRHNIPSSNIDTGQGHTVFDDGRKLRGRRHSGKLALKRKS</sequence>
<dbReference type="Proteomes" id="UP000054783">
    <property type="component" value="Unassembled WGS sequence"/>
</dbReference>
<reference evidence="1 2" key="1">
    <citation type="submission" date="2015-01" db="EMBL/GenBank/DDBJ databases">
        <title>Evolution of Trichinella species and genotypes.</title>
        <authorList>
            <person name="Korhonen P.K."/>
            <person name="Edoardo P."/>
            <person name="Giuseppe L.R."/>
            <person name="Gasser R.B."/>
        </authorList>
    </citation>
    <scope>NUCLEOTIDE SEQUENCE [LARGE SCALE GENOMIC DNA]</scope>
    <source>
        <strain evidence="1">ISS2496</strain>
    </source>
</reference>
<keyword evidence="2" id="KW-1185">Reference proteome</keyword>
<evidence type="ECO:0000313" key="1">
    <source>
        <dbReference type="EMBL" id="KRY09760.1"/>
    </source>
</evidence>
<accession>A0A0V0ZB86</accession>
<proteinExistence type="predicted"/>